<dbReference type="RefSeq" id="WP_307559959.1">
    <property type="nucleotide sequence ID" value="NZ_JAUSQU010000001.1"/>
</dbReference>
<dbReference type="PANTHER" id="PTHR43619">
    <property type="entry name" value="S-ADENOSYL-L-METHIONINE-DEPENDENT METHYLTRANSFERASE YKTD-RELATED"/>
    <property type="match status" value="1"/>
</dbReference>
<evidence type="ECO:0000256" key="1">
    <source>
        <dbReference type="ARBA" id="ARBA00022603"/>
    </source>
</evidence>
<sequence length="269" mass="29932">MPKVRFTGERATMLATLYGRALDAKSPHPLLNDTMALDVIQKIEFDFGASGLKRGDAVTVALRAGHLDSWVREFLAVHPEATVLHLGCGLDSRVYRVDPGPGVRWFDVDHPEVIELRRQLYPSRDGYEMIGSSVTDPAWLAPVPGDRPVLVVAEGLTMYLKEDDGRALFRWIVDHFPGGQFVFDGFSRRAITMQRINKVVQVAGATLHWGIDGGAELETIAPGLRCVTTLSAFDLDGYEKVGAGYRTVVKVARLLPVMRRMSTFYRLEF</sequence>
<evidence type="ECO:0000313" key="4">
    <source>
        <dbReference type="Proteomes" id="UP001225356"/>
    </source>
</evidence>
<organism evidence="3 4">
    <name type="scientific">Streptosporangium lutulentum</name>
    <dbReference type="NCBI Taxonomy" id="1461250"/>
    <lineage>
        <taxon>Bacteria</taxon>
        <taxon>Bacillati</taxon>
        <taxon>Actinomycetota</taxon>
        <taxon>Actinomycetes</taxon>
        <taxon>Streptosporangiales</taxon>
        <taxon>Streptosporangiaceae</taxon>
        <taxon>Streptosporangium</taxon>
    </lineage>
</organism>
<dbReference type="PANTHER" id="PTHR43619:SF2">
    <property type="entry name" value="S-ADENOSYL-L-METHIONINE-DEPENDENT METHYLTRANSFERASES SUPERFAMILY PROTEIN"/>
    <property type="match status" value="1"/>
</dbReference>
<dbReference type="InterPro" id="IPR029063">
    <property type="entry name" value="SAM-dependent_MTases_sf"/>
</dbReference>
<dbReference type="EMBL" id="JAUSQU010000001">
    <property type="protein sequence ID" value="MDP9844817.1"/>
    <property type="molecule type" value="Genomic_DNA"/>
</dbReference>
<dbReference type="Pfam" id="PF04072">
    <property type="entry name" value="LCM"/>
    <property type="match status" value="1"/>
</dbReference>
<gene>
    <name evidence="3" type="ORF">J2853_004028</name>
</gene>
<dbReference type="Proteomes" id="UP001225356">
    <property type="component" value="Unassembled WGS sequence"/>
</dbReference>
<keyword evidence="1" id="KW-0489">Methyltransferase</keyword>
<keyword evidence="2" id="KW-0808">Transferase</keyword>
<proteinExistence type="predicted"/>
<dbReference type="PIRSF" id="PIRSF028177">
    <property type="entry name" value="Polyketide_synth_Omtfrase_TcmP"/>
    <property type="match status" value="1"/>
</dbReference>
<reference evidence="3 4" key="1">
    <citation type="submission" date="2023-07" db="EMBL/GenBank/DDBJ databases">
        <title>Sequencing the genomes of 1000 actinobacteria strains.</title>
        <authorList>
            <person name="Klenk H.-P."/>
        </authorList>
    </citation>
    <scope>NUCLEOTIDE SEQUENCE [LARGE SCALE GENOMIC DNA]</scope>
    <source>
        <strain evidence="3 4">DSM 46740</strain>
    </source>
</reference>
<accession>A0ABT9QDH8</accession>
<name>A0ABT9QDH8_9ACTN</name>
<keyword evidence="4" id="KW-1185">Reference proteome</keyword>
<dbReference type="InterPro" id="IPR016874">
    <property type="entry name" value="TcmP-like"/>
</dbReference>
<protein>
    <submittedName>
        <fullName evidence="3">O-methyltransferase involved in polyketide biosynthesis</fullName>
    </submittedName>
</protein>
<dbReference type="SUPFAM" id="SSF53335">
    <property type="entry name" value="S-adenosyl-L-methionine-dependent methyltransferases"/>
    <property type="match status" value="1"/>
</dbReference>
<evidence type="ECO:0000313" key="3">
    <source>
        <dbReference type="EMBL" id="MDP9844817.1"/>
    </source>
</evidence>
<dbReference type="Gene3D" id="3.40.50.150">
    <property type="entry name" value="Vaccinia Virus protein VP39"/>
    <property type="match status" value="1"/>
</dbReference>
<dbReference type="InterPro" id="IPR007213">
    <property type="entry name" value="Ppm1/Ppm2/Tcmp"/>
</dbReference>
<evidence type="ECO:0000256" key="2">
    <source>
        <dbReference type="ARBA" id="ARBA00022679"/>
    </source>
</evidence>
<comment type="caution">
    <text evidence="3">The sequence shown here is derived from an EMBL/GenBank/DDBJ whole genome shotgun (WGS) entry which is preliminary data.</text>
</comment>